<reference evidence="8 9" key="1">
    <citation type="submission" date="2018-11" db="EMBL/GenBank/DDBJ databases">
        <authorList>
            <person name="Kleinhagauer T."/>
            <person name="Glaeser S.P."/>
            <person name="Spergser J."/>
            <person name="Ruckert C."/>
            <person name="Kaempfer P."/>
            <person name="Busse H.-J."/>
        </authorList>
    </citation>
    <scope>NUCLEOTIDE SEQUENCE [LARGE SCALE GENOMIC DNA]</scope>
    <source>
        <strain evidence="8 9">200CH</strain>
    </source>
</reference>
<dbReference type="GO" id="GO:0008173">
    <property type="term" value="F:RNA methyltransferase activity"/>
    <property type="evidence" value="ECO:0007669"/>
    <property type="project" value="InterPro"/>
</dbReference>
<keyword evidence="2 5" id="KW-0808">Transferase</keyword>
<feature type="binding site" evidence="5">
    <location>
        <position position="459"/>
    </location>
    <ligand>
        <name>S-adenosyl-L-methionine</name>
        <dbReference type="ChEBI" id="CHEBI:59789"/>
    </ligand>
</feature>
<dbReference type="InterPro" id="IPR049560">
    <property type="entry name" value="MeTrfase_RsmB-F_NOP2_cat"/>
</dbReference>
<evidence type="ECO:0000256" key="1">
    <source>
        <dbReference type="ARBA" id="ARBA00022603"/>
    </source>
</evidence>
<dbReference type="AlphaFoldDB" id="A0A3G6J6E9"/>
<dbReference type="EMBL" id="CP033896">
    <property type="protein sequence ID" value="AZA13647.1"/>
    <property type="molecule type" value="Genomic_DNA"/>
</dbReference>
<dbReference type="PANTHER" id="PTHR22807">
    <property type="entry name" value="NOP2 YEAST -RELATED NOL1/NOP2/FMU SUN DOMAIN-CONTAINING"/>
    <property type="match status" value="1"/>
</dbReference>
<dbReference type="PRINTS" id="PR02008">
    <property type="entry name" value="RCMTFAMILY"/>
</dbReference>
<evidence type="ECO:0000256" key="2">
    <source>
        <dbReference type="ARBA" id="ARBA00022679"/>
    </source>
</evidence>
<dbReference type="Gene3D" id="1.10.940.10">
    <property type="entry name" value="NusB-like"/>
    <property type="match status" value="1"/>
</dbReference>
<feature type="domain" description="SAM-dependent MTase RsmB/NOP-type" evidence="7">
    <location>
        <begin position="288"/>
        <end position="574"/>
    </location>
</feature>
<dbReference type="GO" id="GO:0006355">
    <property type="term" value="P:regulation of DNA-templated transcription"/>
    <property type="evidence" value="ECO:0007669"/>
    <property type="project" value="InterPro"/>
</dbReference>
<sequence length="578" mass="62845">MSGGFRSRAKGTVPQQAKQVSEKLRRQSGQTSTGQHTDRDAHRQQRAETRDSRNQAASTDRPRRQHHGAQSNGERTTSRRDSRPRQDDRRFSRQHERTSRRQERPPWLHGVDKARQVAVTVLTRVREDEAYANLLLPNLLEQSGLIGRDAAFATEITYGTLRTIGVLDTLLDEISSRPLNQLDGVVLDCLRLGVYQVLYTRVEAHAAVDTTVRLAQGLVGNQVTGFVNALMRTATRLPAKQWFARLAPQDPLANLAFHHAHPVWIAEALATALAAHRIGDVAPAAIQQALADPAMHEELGRALAADSARPVVHLVARPGELTVEELCALTGAEPATYSPYGAYLPGGRPGDDPIFAERLASVQDEGSQLIARLAATAPLDGADQGRWLDLCAGPGGKAALLTALATIDGAHVDAVEPMPHRAALVRQALQGLDPHSWTVHVGDGRSVELAGEYDRILVDAPCSGLGALRRRPEARWRKTADSIPELNTLQQALLDRAIQLVRPGGIVVYATCSPHVEETRHIVDTALAAHPEITEQPVADLLCGMPDTGAFASAQMWPHLHGTDAMFVSLLRKSPNLP</sequence>
<dbReference type="EC" id="2.1.1.176" evidence="8"/>
<feature type="binding site" evidence="5">
    <location>
        <position position="416"/>
    </location>
    <ligand>
        <name>S-adenosyl-L-methionine</name>
        <dbReference type="ChEBI" id="CHEBI:59789"/>
    </ligand>
</feature>
<feature type="compositionally biased region" description="Basic and acidic residues" evidence="6">
    <location>
        <begin position="76"/>
        <end position="109"/>
    </location>
</feature>
<dbReference type="InterPro" id="IPR023267">
    <property type="entry name" value="RCMT"/>
</dbReference>
<evidence type="ECO:0000256" key="5">
    <source>
        <dbReference type="PROSITE-ProRule" id="PRU01023"/>
    </source>
</evidence>
<dbReference type="InterPro" id="IPR035926">
    <property type="entry name" value="NusB-like_sf"/>
</dbReference>
<dbReference type="SUPFAM" id="SSF53335">
    <property type="entry name" value="S-adenosyl-L-methionine-dependent methyltransferases"/>
    <property type="match status" value="1"/>
</dbReference>
<dbReference type="InterPro" id="IPR029063">
    <property type="entry name" value="SAM-dependent_MTases_sf"/>
</dbReference>
<name>A0A3G6J6E9_9CORY</name>
<dbReference type="PROSITE" id="PS51686">
    <property type="entry name" value="SAM_MT_RSMB_NOP"/>
    <property type="match status" value="1"/>
</dbReference>
<evidence type="ECO:0000256" key="3">
    <source>
        <dbReference type="ARBA" id="ARBA00022691"/>
    </source>
</evidence>
<feature type="region of interest" description="Disordered" evidence="6">
    <location>
        <begin position="1"/>
        <end position="109"/>
    </location>
</feature>
<evidence type="ECO:0000259" key="7">
    <source>
        <dbReference type="PROSITE" id="PS51686"/>
    </source>
</evidence>
<dbReference type="KEGG" id="ccho:CCHOA_06240"/>
<feature type="binding site" evidence="5">
    <location>
        <position position="443"/>
    </location>
    <ligand>
        <name>S-adenosyl-L-methionine</name>
        <dbReference type="ChEBI" id="CHEBI:59789"/>
    </ligand>
</feature>
<dbReference type="PANTHER" id="PTHR22807:SF53">
    <property type="entry name" value="RIBOSOMAL RNA SMALL SUBUNIT METHYLTRANSFERASE B-RELATED"/>
    <property type="match status" value="1"/>
</dbReference>
<gene>
    <name evidence="8" type="primary">rsmB</name>
    <name evidence="8" type="ORF">CCHOA_06240</name>
</gene>
<dbReference type="Gene3D" id="3.40.50.150">
    <property type="entry name" value="Vaccinia Virus protein VP39"/>
    <property type="match status" value="1"/>
</dbReference>
<dbReference type="SUPFAM" id="SSF48013">
    <property type="entry name" value="NusB-like"/>
    <property type="match status" value="1"/>
</dbReference>
<feature type="compositionally biased region" description="Basic and acidic residues" evidence="6">
    <location>
        <begin position="36"/>
        <end position="53"/>
    </location>
</feature>
<dbReference type="OrthoDB" id="9810297at2"/>
<feature type="active site" description="Nucleophile" evidence="5">
    <location>
        <position position="512"/>
    </location>
</feature>
<evidence type="ECO:0000256" key="4">
    <source>
        <dbReference type="ARBA" id="ARBA00022884"/>
    </source>
</evidence>
<proteinExistence type="inferred from homology"/>
<dbReference type="InterPro" id="IPR006027">
    <property type="entry name" value="NusB_RsmB_TIM44"/>
</dbReference>
<dbReference type="CDD" id="cd02440">
    <property type="entry name" value="AdoMet_MTases"/>
    <property type="match status" value="1"/>
</dbReference>
<keyword evidence="4 5" id="KW-0694">RNA-binding</keyword>
<accession>A0A3G6J6E9</accession>
<dbReference type="Pfam" id="PF01189">
    <property type="entry name" value="Methyltr_RsmB-F"/>
    <property type="match status" value="1"/>
</dbReference>
<evidence type="ECO:0000313" key="9">
    <source>
        <dbReference type="Proteomes" id="UP000269019"/>
    </source>
</evidence>
<evidence type="ECO:0000313" key="8">
    <source>
        <dbReference type="EMBL" id="AZA13647.1"/>
    </source>
</evidence>
<dbReference type="InterPro" id="IPR001678">
    <property type="entry name" value="MeTrfase_RsmB-F_NOP2_dom"/>
</dbReference>
<organism evidence="8 9">
    <name type="scientific">Corynebacterium choanae</name>
    <dbReference type="NCBI Taxonomy" id="1862358"/>
    <lineage>
        <taxon>Bacteria</taxon>
        <taxon>Bacillati</taxon>
        <taxon>Actinomycetota</taxon>
        <taxon>Actinomycetes</taxon>
        <taxon>Mycobacteriales</taxon>
        <taxon>Corynebacteriaceae</taxon>
        <taxon>Corynebacterium</taxon>
    </lineage>
</organism>
<keyword evidence="3 5" id="KW-0949">S-adenosyl-L-methionine</keyword>
<dbReference type="GO" id="GO:0001510">
    <property type="term" value="P:RNA methylation"/>
    <property type="evidence" value="ECO:0007669"/>
    <property type="project" value="InterPro"/>
</dbReference>
<keyword evidence="9" id="KW-1185">Reference proteome</keyword>
<dbReference type="Pfam" id="PF01029">
    <property type="entry name" value="NusB"/>
    <property type="match status" value="1"/>
</dbReference>
<protein>
    <submittedName>
        <fullName evidence="8">Ribosomal RNA small subunit methyltransferase B</fullName>
        <ecNumber evidence="8">2.1.1.176</ecNumber>
    </submittedName>
</protein>
<feature type="binding site" evidence="5">
    <location>
        <begin position="391"/>
        <end position="397"/>
    </location>
    <ligand>
        <name>S-adenosyl-L-methionine</name>
        <dbReference type="ChEBI" id="CHEBI:59789"/>
    </ligand>
</feature>
<keyword evidence="1 5" id="KW-0489">Methyltransferase</keyword>
<comment type="similarity">
    <text evidence="5">Belongs to the class I-like SAM-binding methyltransferase superfamily. RsmB/NOP family.</text>
</comment>
<dbReference type="Proteomes" id="UP000269019">
    <property type="component" value="Chromosome"/>
</dbReference>
<dbReference type="GO" id="GO:0003723">
    <property type="term" value="F:RNA binding"/>
    <property type="evidence" value="ECO:0007669"/>
    <property type="project" value="UniProtKB-UniRule"/>
</dbReference>
<evidence type="ECO:0000256" key="6">
    <source>
        <dbReference type="SAM" id="MobiDB-lite"/>
    </source>
</evidence>